<dbReference type="Gene3D" id="1.10.3210.10">
    <property type="entry name" value="Hypothetical protein af1432"/>
    <property type="match status" value="1"/>
</dbReference>
<dbReference type="InterPro" id="IPR048436">
    <property type="entry name" value="MASE12"/>
</dbReference>
<keyword evidence="1" id="KW-1133">Transmembrane helix</keyword>
<dbReference type="Pfam" id="PF20971">
    <property type="entry name" value="MASE12"/>
    <property type="match status" value="1"/>
</dbReference>
<evidence type="ECO:0000313" key="4">
    <source>
        <dbReference type="EMBL" id="TYR74967.1"/>
    </source>
</evidence>
<dbReference type="Pfam" id="PF13487">
    <property type="entry name" value="HD_5"/>
    <property type="match status" value="1"/>
</dbReference>
<dbReference type="EMBL" id="VTEH01000009">
    <property type="protein sequence ID" value="TYR74967.1"/>
    <property type="molecule type" value="Genomic_DNA"/>
</dbReference>
<comment type="caution">
    <text evidence="4">The sequence shown here is derived from an EMBL/GenBank/DDBJ whole genome shotgun (WGS) entry which is preliminary data.</text>
</comment>
<evidence type="ECO:0000256" key="1">
    <source>
        <dbReference type="SAM" id="Phobius"/>
    </source>
</evidence>
<feature type="transmembrane region" description="Helical" evidence="1">
    <location>
        <begin position="153"/>
        <end position="171"/>
    </location>
</feature>
<dbReference type="InterPro" id="IPR037522">
    <property type="entry name" value="HD_GYP_dom"/>
</dbReference>
<dbReference type="InterPro" id="IPR006674">
    <property type="entry name" value="HD_domain"/>
</dbReference>
<dbReference type="Proteomes" id="UP000323317">
    <property type="component" value="Unassembled WGS sequence"/>
</dbReference>
<keyword evidence="1" id="KW-0812">Transmembrane</keyword>
<feature type="transmembrane region" description="Helical" evidence="1">
    <location>
        <begin position="54"/>
        <end position="73"/>
    </location>
</feature>
<dbReference type="SUPFAM" id="SSF109604">
    <property type="entry name" value="HD-domain/PDEase-like"/>
    <property type="match status" value="1"/>
</dbReference>
<dbReference type="RefSeq" id="WP_148947182.1">
    <property type="nucleotide sequence ID" value="NZ_VTEH01000009.1"/>
</dbReference>
<evidence type="ECO:0000313" key="5">
    <source>
        <dbReference type="Proteomes" id="UP000323317"/>
    </source>
</evidence>
<dbReference type="PROSITE" id="PS51831">
    <property type="entry name" value="HD"/>
    <property type="match status" value="1"/>
</dbReference>
<sequence>MLKNIKDSTLIFEEKRTLKWFLVLFFTISILYDGFFYFFNPFVTDGEIGFKSSFGYILYIILLLLIPVLLVVYKHNQHRIKYAFVISYMVLNLVNDLTIYGGSGIEYTSGNVVELFLIVFSPIFVSELFFLVITGSVILKYVTVAFFIHDMKVIFPAILTLVISSMAYLLLKRILGYVSAIKTSYNKQLEAIVKGIIATLELKDPYTKGHSERVANYALILAKKMGNFTQEELNSFYYACLLHDIGKINIPDHILRKPGRLTKEEFDIVKTHPVVGTKAVEKVENLNDSSGVILSHHERWDGKGYPEGLQGMDIPILARVTAIADAFDAMTSTRSYREALPVGTAFNRILEGKGTQFDPDLIDIFKEVFTEWVLLHEHYQTSSDLILNSRINTQESEVRL</sequence>
<gene>
    <name evidence="4" type="ORF">FZC79_12750</name>
</gene>
<feature type="domain" description="HD" evidence="2">
    <location>
        <begin position="207"/>
        <end position="330"/>
    </location>
</feature>
<feature type="transmembrane region" description="Helical" evidence="1">
    <location>
        <begin position="115"/>
        <end position="141"/>
    </location>
</feature>
<evidence type="ECO:0000259" key="3">
    <source>
        <dbReference type="PROSITE" id="PS51832"/>
    </source>
</evidence>
<keyword evidence="1" id="KW-0472">Membrane</keyword>
<feature type="transmembrane region" description="Helical" evidence="1">
    <location>
        <begin position="85"/>
        <end position="103"/>
    </location>
</feature>
<feature type="domain" description="HD-GYP" evidence="3">
    <location>
        <begin position="185"/>
        <end position="381"/>
    </location>
</feature>
<dbReference type="PANTHER" id="PTHR43155">
    <property type="entry name" value="CYCLIC DI-GMP PHOSPHODIESTERASE PA4108-RELATED"/>
    <property type="match status" value="1"/>
</dbReference>
<name>A0A5D4KC58_9BACI</name>
<protein>
    <submittedName>
        <fullName evidence="4">HD-GYP domain-containing protein</fullName>
    </submittedName>
</protein>
<dbReference type="CDD" id="cd00077">
    <property type="entry name" value="HDc"/>
    <property type="match status" value="1"/>
</dbReference>
<dbReference type="AlphaFoldDB" id="A0A5D4KC58"/>
<proteinExistence type="predicted"/>
<dbReference type="SMART" id="SM00471">
    <property type="entry name" value="HDc"/>
    <property type="match status" value="1"/>
</dbReference>
<reference evidence="4 5" key="1">
    <citation type="submission" date="2019-08" db="EMBL/GenBank/DDBJ databases">
        <title>Bacillus genomes from the desert of Cuatro Cienegas, Coahuila.</title>
        <authorList>
            <person name="Olmedo-Alvarez G."/>
        </authorList>
    </citation>
    <scope>NUCLEOTIDE SEQUENCE [LARGE SCALE GENOMIC DNA]</scope>
    <source>
        <strain evidence="4 5">CH40_1T</strain>
    </source>
</reference>
<accession>A0A5D4KC58</accession>
<organism evidence="4 5">
    <name type="scientific">Rossellomorea vietnamensis</name>
    <dbReference type="NCBI Taxonomy" id="218284"/>
    <lineage>
        <taxon>Bacteria</taxon>
        <taxon>Bacillati</taxon>
        <taxon>Bacillota</taxon>
        <taxon>Bacilli</taxon>
        <taxon>Bacillales</taxon>
        <taxon>Bacillaceae</taxon>
        <taxon>Rossellomorea</taxon>
    </lineage>
</organism>
<feature type="transmembrane region" description="Helical" evidence="1">
    <location>
        <begin position="20"/>
        <end position="39"/>
    </location>
</feature>
<dbReference type="InterPro" id="IPR003607">
    <property type="entry name" value="HD/PDEase_dom"/>
</dbReference>
<evidence type="ECO:0000259" key="2">
    <source>
        <dbReference type="PROSITE" id="PS51831"/>
    </source>
</evidence>
<dbReference type="PROSITE" id="PS51832">
    <property type="entry name" value="HD_GYP"/>
    <property type="match status" value="1"/>
</dbReference>